<evidence type="ECO:0000256" key="2">
    <source>
        <dbReference type="ARBA" id="ARBA00010074"/>
    </source>
</evidence>
<dbReference type="OrthoDB" id="5917174at2"/>
<dbReference type="GO" id="GO:0043093">
    <property type="term" value="P:FtsZ-dependent cytokinesis"/>
    <property type="evidence" value="ECO:0007669"/>
    <property type="project" value="TreeGrafter"/>
</dbReference>
<dbReference type="PANTHER" id="PTHR34981">
    <property type="entry name" value="CELL DIVISION PROTEIN ZAPA"/>
    <property type="match status" value="1"/>
</dbReference>
<dbReference type="Pfam" id="PF05164">
    <property type="entry name" value="ZapA"/>
    <property type="match status" value="1"/>
</dbReference>
<dbReference type="GO" id="GO:0000917">
    <property type="term" value="P:division septum assembly"/>
    <property type="evidence" value="ECO:0007669"/>
    <property type="project" value="UniProtKB-KW"/>
</dbReference>
<organism evidence="12 13">
    <name type="scientific">Grimontia marina</name>
    <dbReference type="NCBI Taxonomy" id="646534"/>
    <lineage>
        <taxon>Bacteria</taxon>
        <taxon>Pseudomonadati</taxon>
        <taxon>Pseudomonadota</taxon>
        <taxon>Gammaproteobacteria</taxon>
        <taxon>Vibrionales</taxon>
        <taxon>Vibrionaceae</taxon>
        <taxon>Grimontia</taxon>
    </lineage>
</organism>
<dbReference type="Gene3D" id="3.30.160.880">
    <property type="entry name" value="Cell division protein ZapA protomer, N-terminal domain"/>
    <property type="match status" value="1"/>
</dbReference>
<evidence type="ECO:0000256" key="1">
    <source>
        <dbReference type="ARBA" id="ARBA00004496"/>
    </source>
</evidence>
<evidence type="ECO:0000256" key="8">
    <source>
        <dbReference type="ARBA" id="ARBA00023306"/>
    </source>
</evidence>
<keyword evidence="6" id="KW-0175">Coiled coil</keyword>
<reference evidence="13" key="1">
    <citation type="submission" date="2016-02" db="EMBL/GenBank/DDBJ databases">
        <authorList>
            <person name="Rodrigo-Torres Lidia"/>
            <person name="Arahal R.David."/>
        </authorList>
    </citation>
    <scope>NUCLEOTIDE SEQUENCE [LARGE SCALE GENOMIC DNA]</scope>
    <source>
        <strain evidence="13">CECT 8713</strain>
    </source>
</reference>
<dbReference type="InterPro" id="IPR036192">
    <property type="entry name" value="Cell_div_ZapA-like_sf"/>
</dbReference>
<evidence type="ECO:0000256" key="11">
    <source>
        <dbReference type="ARBA" id="ARBA00033158"/>
    </source>
</evidence>
<comment type="similarity">
    <text evidence="2">Belongs to the ZapA family. Type 1 subfamily.</text>
</comment>
<dbReference type="GO" id="GO:0005829">
    <property type="term" value="C:cytosol"/>
    <property type="evidence" value="ECO:0007669"/>
    <property type="project" value="TreeGrafter"/>
</dbReference>
<keyword evidence="13" id="KW-1185">Reference proteome</keyword>
<dbReference type="InterPro" id="IPR007838">
    <property type="entry name" value="Cell_div_ZapA-like"/>
</dbReference>
<keyword evidence="7" id="KW-0717">Septation</keyword>
<dbReference type="AlphaFoldDB" id="A0A128EWW0"/>
<dbReference type="RefSeq" id="WP_062705695.1">
    <property type="nucleotide sequence ID" value="NZ_CAWRCI010000004.1"/>
</dbReference>
<keyword evidence="5 12" id="KW-0132">Cell division</keyword>
<evidence type="ECO:0000256" key="6">
    <source>
        <dbReference type="ARBA" id="ARBA00023054"/>
    </source>
</evidence>
<comment type="subcellular location">
    <subcellularLocation>
        <location evidence="1">Cytoplasm</location>
    </subcellularLocation>
</comment>
<dbReference type="PANTHER" id="PTHR34981:SF1">
    <property type="entry name" value="CELL DIVISION PROTEIN ZAPA"/>
    <property type="match status" value="1"/>
</dbReference>
<dbReference type="GO" id="GO:0000921">
    <property type="term" value="P:septin ring assembly"/>
    <property type="evidence" value="ECO:0007669"/>
    <property type="project" value="TreeGrafter"/>
</dbReference>
<dbReference type="Proteomes" id="UP000073601">
    <property type="component" value="Unassembled WGS sequence"/>
</dbReference>
<dbReference type="SUPFAM" id="SSF102829">
    <property type="entry name" value="Cell division protein ZapA-like"/>
    <property type="match status" value="1"/>
</dbReference>
<keyword evidence="8" id="KW-0131">Cell cycle</keyword>
<dbReference type="EMBL" id="FIZY01000004">
    <property type="protein sequence ID" value="CZF78674.1"/>
    <property type="molecule type" value="Genomic_DNA"/>
</dbReference>
<proteinExistence type="inferred from homology"/>
<evidence type="ECO:0000256" key="10">
    <source>
        <dbReference type="ARBA" id="ARBA00026068"/>
    </source>
</evidence>
<dbReference type="GO" id="GO:0032153">
    <property type="term" value="C:cell division site"/>
    <property type="evidence" value="ECO:0007669"/>
    <property type="project" value="TreeGrafter"/>
</dbReference>
<dbReference type="GO" id="GO:0030428">
    <property type="term" value="C:cell septum"/>
    <property type="evidence" value="ECO:0007669"/>
    <property type="project" value="TreeGrafter"/>
</dbReference>
<evidence type="ECO:0000313" key="12">
    <source>
        <dbReference type="EMBL" id="CZF78674.1"/>
    </source>
</evidence>
<dbReference type="NCBIfam" id="NF008209">
    <property type="entry name" value="PRK10972.1"/>
    <property type="match status" value="1"/>
</dbReference>
<dbReference type="InterPro" id="IPR042233">
    <property type="entry name" value="Cell_div_ZapA_N"/>
</dbReference>
<name>A0A128EWW0_9GAMM</name>
<accession>A0A128EWW0</accession>
<evidence type="ECO:0000313" key="13">
    <source>
        <dbReference type="Proteomes" id="UP000073601"/>
    </source>
</evidence>
<protein>
    <recommendedName>
        <fullName evidence="3">Cell division protein ZapA</fullName>
    </recommendedName>
    <alternativeName>
        <fullName evidence="11">Z ring-associated protein ZapA</fullName>
    </alternativeName>
</protein>
<evidence type="ECO:0000256" key="3">
    <source>
        <dbReference type="ARBA" id="ARBA00015195"/>
    </source>
</evidence>
<sequence>MTTQAVEIQILGKIMRVNCPAGQEQALKEAADDFDQRLHELSERTKVTNTEQLLTIAALNICYELRAERQQNTDDKNDMEQRIVLLQQTIEEALLKYSASKEA</sequence>
<evidence type="ECO:0000256" key="9">
    <source>
        <dbReference type="ARBA" id="ARBA00024910"/>
    </source>
</evidence>
<evidence type="ECO:0000256" key="5">
    <source>
        <dbReference type="ARBA" id="ARBA00022618"/>
    </source>
</evidence>
<dbReference type="Gene3D" id="1.20.5.50">
    <property type="match status" value="1"/>
</dbReference>
<evidence type="ECO:0000256" key="7">
    <source>
        <dbReference type="ARBA" id="ARBA00023210"/>
    </source>
</evidence>
<evidence type="ECO:0000256" key="4">
    <source>
        <dbReference type="ARBA" id="ARBA00022490"/>
    </source>
</evidence>
<comment type="subunit">
    <text evidence="10">Homodimer. Interacts with FtsZ.</text>
</comment>
<keyword evidence="4" id="KW-0963">Cytoplasm</keyword>
<gene>
    <name evidence="12" type="primary">zapA</name>
    <name evidence="12" type="ORF">GMA8713_00669</name>
</gene>
<comment type="function">
    <text evidence="9">Activator of cell division through the inhibition of FtsZ GTPase activity, therefore promoting FtsZ assembly into bundles of protofilaments necessary for the formation of the division Z ring. It is recruited early at mid-cell but it is not essential for cell division.</text>
</comment>